<dbReference type="PRINTS" id="PR00829">
    <property type="entry name" value="LOLP1ALLERGN"/>
</dbReference>
<comment type="similarity">
    <text evidence="2">Belongs to the expansin family. Expansin B subfamily.</text>
</comment>
<dbReference type="CDD" id="cd22275">
    <property type="entry name" value="DPBB_EXPB_N"/>
    <property type="match status" value="2"/>
</dbReference>
<evidence type="ECO:0000256" key="4">
    <source>
        <dbReference type="SAM" id="Phobius"/>
    </source>
</evidence>
<keyword evidence="4" id="KW-0472">Membrane</keyword>
<feature type="transmembrane region" description="Helical" evidence="4">
    <location>
        <begin position="362"/>
        <end position="385"/>
    </location>
</feature>
<dbReference type="InterPro" id="IPR007117">
    <property type="entry name" value="Expansin_CBD"/>
</dbReference>
<feature type="domain" description="Expansin-like CBD" evidence="6">
    <location>
        <begin position="540"/>
        <end position="621"/>
    </location>
</feature>
<keyword evidence="4" id="KW-0812">Transmembrane</keyword>
<dbReference type="InterPro" id="IPR009009">
    <property type="entry name" value="RlpA-like_DPBB"/>
</dbReference>
<accession>A0A833R0W5</accession>
<dbReference type="InterPro" id="IPR007118">
    <property type="entry name" value="Expan_Lol_pI"/>
</dbReference>
<dbReference type="EMBL" id="SWLB01000003">
    <property type="protein sequence ID" value="KAF3340205.1"/>
    <property type="molecule type" value="Genomic_DNA"/>
</dbReference>
<dbReference type="Gene3D" id="2.40.40.10">
    <property type="entry name" value="RlpA-like domain"/>
    <property type="match status" value="2"/>
</dbReference>
<dbReference type="Gene3D" id="2.60.40.760">
    <property type="entry name" value="Expansin, cellulose-binding-like domain"/>
    <property type="match status" value="2"/>
</dbReference>
<dbReference type="GO" id="GO:0005576">
    <property type="term" value="C:extracellular region"/>
    <property type="evidence" value="ECO:0007669"/>
    <property type="project" value="UniProtKB-SubCell"/>
</dbReference>
<dbReference type="SUPFAM" id="SSF50685">
    <property type="entry name" value="Barwin-like endoglucanases"/>
    <property type="match status" value="2"/>
</dbReference>
<feature type="domain" description="Expansin-like EG45" evidence="5">
    <location>
        <begin position="419"/>
        <end position="527"/>
    </location>
</feature>
<dbReference type="Proteomes" id="UP000623129">
    <property type="component" value="Unassembled WGS sequence"/>
</dbReference>
<evidence type="ECO:0000256" key="3">
    <source>
        <dbReference type="ARBA" id="ARBA00022525"/>
    </source>
</evidence>
<proteinExistence type="inferred from homology"/>
<dbReference type="OrthoDB" id="406505at2759"/>
<dbReference type="PANTHER" id="PTHR31692:SF56">
    <property type="entry name" value="EXPANSIN-B2-RELATED"/>
    <property type="match status" value="1"/>
</dbReference>
<evidence type="ECO:0000259" key="6">
    <source>
        <dbReference type="PROSITE" id="PS50843"/>
    </source>
</evidence>
<evidence type="ECO:0000313" key="7">
    <source>
        <dbReference type="EMBL" id="KAF3340205.1"/>
    </source>
</evidence>
<dbReference type="SMART" id="SM00837">
    <property type="entry name" value="DPBB_1"/>
    <property type="match status" value="2"/>
</dbReference>
<keyword evidence="3" id="KW-0964">Secreted</keyword>
<gene>
    <name evidence="7" type="ORF">FCM35_KLT15976</name>
</gene>
<feature type="domain" description="Expansin-like EG45" evidence="5">
    <location>
        <begin position="45"/>
        <end position="155"/>
    </location>
</feature>
<evidence type="ECO:0000313" key="8">
    <source>
        <dbReference type="Proteomes" id="UP000623129"/>
    </source>
</evidence>
<dbReference type="InterPro" id="IPR036908">
    <property type="entry name" value="RlpA-like_sf"/>
</dbReference>
<keyword evidence="8" id="KW-1185">Reference proteome</keyword>
<dbReference type="InterPro" id="IPR005795">
    <property type="entry name" value="LolPI"/>
</dbReference>
<evidence type="ECO:0000256" key="1">
    <source>
        <dbReference type="ARBA" id="ARBA00004613"/>
    </source>
</evidence>
<evidence type="ECO:0000259" key="5">
    <source>
        <dbReference type="PROSITE" id="PS50842"/>
    </source>
</evidence>
<dbReference type="Pfam" id="PF03330">
    <property type="entry name" value="DPBB_1"/>
    <property type="match status" value="2"/>
</dbReference>
<dbReference type="AlphaFoldDB" id="A0A833R0W5"/>
<comment type="subcellular location">
    <subcellularLocation>
        <location evidence="1">Secreted</location>
    </subcellularLocation>
</comment>
<dbReference type="PANTHER" id="PTHR31692">
    <property type="entry name" value="EXPANSIN-B3"/>
    <property type="match status" value="1"/>
</dbReference>
<dbReference type="Pfam" id="PF01357">
    <property type="entry name" value="Expansin_C"/>
    <property type="match status" value="2"/>
</dbReference>
<feature type="domain" description="Expansin-like CBD" evidence="6">
    <location>
        <begin position="168"/>
        <end position="249"/>
    </location>
</feature>
<keyword evidence="4" id="KW-1133">Transmembrane helix</keyword>
<dbReference type="PRINTS" id="PR01225">
    <property type="entry name" value="EXPANSNFAMLY"/>
</dbReference>
<organism evidence="7 8">
    <name type="scientific">Carex littledalei</name>
    <dbReference type="NCBI Taxonomy" id="544730"/>
    <lineage>
        <taxon>Eukaryota</taxon>
        <taxon>Viridiplantae</taxon>
        <taxon>Streptophyta</taxon>
        <taxon>Embryophyta</taxon>
        <taxon>Tracheophyta</taxon>
        <taxon>Spermatophyta</taxon>
        <taxon>Magnoliopsida</taxon>
        <taxon>Liliopsida</taxon>
        <taxon>Poales</taxon>
        <taxon>Cyperaceae</taxon>
        <taxon>Cyperoideae</taxon>
        <taxon>Cariceae</taxon>
        <taxon>Carex</taxon>
        <taxon>Carex subgen. Euthyceras</taxon>
    </lineage>
</organism>
<dbReference type="InterPro" id="IPR036749">
    <property type="entry name" value="Expansin_CBD_sf"/>
</dbReference>
<dbReference type="PROSITE" id="PS50843">
    <property type="entry name" value="EXPANSIN_CBD"/>
    <property type="match status" value="2"/>
</dbReference>
<dbReference type="PROSITE" id="PS50842">
    <property type="entry name" value="EXPANSIN_EG45"/>
    <property type="match status" value="2"/>
</dbReference>
<evidence type="ECO:0000256" key="2">
    <source>
        <dbReference type="ARBA" id="ARBA00005650"/>
    </source>
</evidence>
<protein>
    <submittedName>
        <fullName evidence="7">Expansin-B18-like protein</fullName>
    </submittedName>
</protein>
<dbReference type="InterPro" id="IPR007112">
    <property type="entry name" value="Expansin/allergen_DPBB_dom"/>
</dbReference>
<comment type="caution">
    <text evidence="7">The sequence shown here is derived from an EMBL/GenBank/DDBJ whole genome shotgun (WGS) entry which is preliminary data.</text>
</comment>
<dbReference type="SUPFAM" id="SSF49590">
    <property type="entry name" value="PHL pollen allergen"/>
    <property type="match status" value="2"/>
</dbReference>
<sequence>MLISPGACQSRKLLDLNSTTLAASSGWSTGGATWYGSANGAGSDGGACGYQNAVVQAPFSSMIAAGSPSIFNSGLGCGACYQVKCTGNAACSGNPVTVVLTDECPGGSCLAEPVHFDLSGTAFGAMALSGQADQLRNAGILQIQYTRVQCSYSGTQITFRVDAGSNPNYFAVLIEYVGGDGSLSAVDLMQAGYGSWSSMQHSWGAVWMLNPGSTLQAPFSIRLTSDSGKTLVINDVIPQGWHAGAIYKNNVIFYIRNLLSLKCLQIGPYITIGCPNIMLITVMTCIRQIAELVDLNDLISIVPNFGLKSKCTFSGIIWQVPYNITFHTQVLNHASQAPLIYISEEMKMMAYIFSLRFSFADLIFLLMLLITTSLIHPAAAAAASLNRKLMNTTILSYSSDWDTAGATWYGSANGAGTDGGACGYQNAVDQPPFSSMIAAGSPSIFNSGKGCGAGYQLRCTTNALCSGNPVTVVITDECPGCYDDTAFFDMSGTAFGALSGSFNTDHFRNLGRVKVEYRRVPCDYKDVKITFLVDSGSNPYYLAVLIKYVAGDGDMTKVEVMPRPGSGWAAMEPSWGAVYKYQGDSSMAGPFSFRITTGSGKVLVVENAIPQGWGPGQTYESAVNYAS</sequence>
<reference evidence="7" key="1">
    <citation type="submission" date="2020-01" db="EMBL/GenBank/DDBJ databases">
        <title>Genome sequence of Kobresia littledalei, the first chromosome-level genome in the family Cyperaceae.</title>
        <authorList>
            <person name="Qu G."/>
        </authorList>
    </citation>
    <scope>NUCLEOTIDE SEQUENCE</scope>
    <source>
        <strain evidence="7">C.B.Clarke</strain>
        <tissue evidence="7">Leaf</tissue>
    </source>
</reference>
<name>A0A833R0W5_9POAL</name>